<evidence type="ECO:0000256" key="1">
    <source>
        <dbReference type="SAM" id="MobiDB-lite"/>
    </source>
</evidence>
<proteinExistence type="predicted"/>
<feature type="signal peptide" evidence="2">
    <location>
        <begin position="1"/>
        <end position="25"/>
    </location>
</feature>
<dbReference type="Proteomes" id="UP000278143">
    <property type="component" value="Unassembled WGS sequence"/>
</dbReference>
<accession>A0A4P9YXN6</accession>
<feature type="compositionally biased region" description="Low complexity" evidence="1">
    <location>
        <begin position="150"/>
        <end position="161"/>
    </location>
</feature>
<dbReference type="EMBL" id="KZ990016">
    <property type="protein sequence ID" value="RKP24827.1"/>
    <property type="molecule type" value="Genomic_DNA"/>
</dbReference>
<evidence type="ECO:0008006" key="5">
    <source>
        <dbReference type="Google" id="ProtNLM"/>
    </source>
</evidence>
<keyword evidence="2" id="KW-0732">Signal</keyword>
<keyword evidence="4" id="KW-1185">Reference proteome</keyword>
<reference evidence="4" key="1">
    <citation type="journal article" date="2018" name="Nat. Microbiol.">
        <title>Leveraging single-cell genomics to expand the fungal tree of life.</title>
        <authorList>
            <person name="Ahrendt S.R."/>
            <person name="Quandt C.A."/>
            <person name="Ciobanu D."/>
            <person name="Clum A."/>
            <person name="Salamov A."/>
            <person name="Andreopoulos B."/>
            <person name="Cheng J.F."/>
            <person name="Woyke T."/>
            <person name="Pelin A."/>
            <person name="Henrissat B."/>
            <person name="Reynolds N.K."/>
            <person name="Benny G.L."/>
            <person name="Smith M.E."/>
            <person name="James T.Y."/>
            <person name="Grigoriev I.V."/>
        </authorList>
    </citation>
    <scope>NUCLEOTIDE SEQUENCE [LARGE SCALE GENOMIC DNA]</scope>
    <source>
        <strain evidence="4">Benny S71-1</strain>
    </source>
</reference>
<dbReference type="OrthoDB" id="10380857at2759"/>
<sequence>MKTNAHRSIAAILLAFSTLLPLAPADMLTAKSPIGISGNGPLGLSRQGGVCGIGPLAVYLPSCAGGLACRADRAKPDNVGVCLEVSRETAGGSAMFAGEGESCGGTMSSGRQCAAGLVCRMALQSTSDGAGRCTKPSIVPRPASPPPLPRTGSGNNSGSGDTSREQPTGMCPPGQKMSLTTGKCVGSFTSTPAQENEECGGPYSDARQCATGLICQFQIPTPPEATGRCKQPPAQVFSKEGEECGESFFLANQCAPGLYCKYEEGEILNVYGKCARAT</sequence>
<name>A0A4P9YXN6_9FUNG</name>
<feature type="chain" id="PRO_5020727981" description="IGFBP N-terminal domain-containing protein" evidence="2">
    <location>
        <begin position="26"/>
        <end position="278"/>
    </location>
</feature>
<protein>
    <recommendedName>
        <fullName evidence="5">IGFBP N-terminal domain-containing protein</fullName>
    </recommendedName>
</protein>
<dbReference type="AlphaFoldDB" id="A0A4P9YXN6"/>
<gene>
    <name evidence="3" type="ORF">SYNPS1DRAFT_29421</name>
</gene>
<organism evidence="3 4">
    <name type="scientific">Syncephalis pseudoplumigaleata</name>
    <dbReference type="NCBI Taxonomy" id="1712513"/>
    <lineage>
        <taxon>Eukaryota</taxon>
        <taxon>Fungi</taxon>
        <taxon>Fungi incertae sedis</taxon>
        <taxon>Zoopagomycota</taxon>
        <taxon>Zoopagomycotina</taxon>
        <taxon>Zoopagomycetes</taxon>
        <taxon>Zoopagales</taxon>
        <taxon>Piptocephalidaceae</taxon>
        <taxon>Syncephalis</taxon>
    </lineage>
</organism>
<evidence type="ECO:0000313" key="4">
    <source>
        <dbReference type="Proteomes" id="UP000278143"/>
    </source>
</evidence>
<evidence type="ECO:0000313" key="3">
    <source>
        <dbReference type="EMBL" id="RKP24827.1"/>
    </source>
</evidence>
<evidence type="ECO:0000256" key="2">
    <source>
        <dbReference type="SAM" id="SignalP"/>
    </source>
</evidence>
<feature type="region of interest" description="Disordered" evidence="1">
    <location>
        <begin position="127"/>
        <end position="173"/>
    </location>
</feature>